<keyword evidence="3" id="KW-0732">Signal</keyword>
<dbReference type="InterPro" id="IPR001938">
    <property type="entry name" value="Thaumatin"/>
</dbReference>
<dbReference type="CDD" id="cd09218">
    <property type="entry name" value="TLP-PA"/>
    <property type="match status" value="1"/>
</dbReference>
<evidence type="ECO:0000256" key="3">
    <source>
        <dbReference type="SAM" id="SignalP"/>
    </source>
</evidence>
<dbReference type="PROSITE" id="PS51367">
    <property type="entry name" value="THAUMATIN_2"/>
    <property type="match status" value="1"/>
</dbReference>
<feature type="chain" id="PRO_5043598391" description="Thaumatin-like protein 1" evidence="3">
    <location>
        <begin position="29"/>
        <end position="328"/>
    </location>
</feature>
<dbReference type="Pfam" id="PF00314">
    <property type="entry name" value="Thaumatin"/>
    <property type="match status" value="1"/>
</dbReference>
<evidence type="ECO:0008006" key="6">
    <source>
        <dbReference type="Google" id="ProtNLM"/>
    </source>
</evidence>
<dbReference type="PANTHER" id="PTHR31048">
    <property type="entry name" value="OS03G0233200 PROTEIN"/>
    <property type="match status" value="1"/>
</dbReference>
<gene>
    <name evidence="4" type="ORF">M0R45_012361</name>
</gene>
<evidence type="ECO:0000256" key="2">
    <source>
        <dbReference type="SAM" id="MobiDB-lite"/>
    </source>
</evidence>
<dbReference type="FunFam" id="2.60.110.10:FF:000001">
    <property type="entry name" value="THAUMATIN-LIKE PROTEIN 1"/>
    <property type="match status" value="1"/>
</dbReference>
<evidence type="ECO:0000313" key="5">
    <source>
        <dbReference type="Proteomes" id="UP001457282"/>
    </source>
</evidence>
<reference evidence="4 5" key="1">
    <citation type="journal article" date="2023" name="G3 (Bethesda)">
        <title>A chromosome-length genome assembly and annotation of blackberry (Rubus argutus, cv. 'Hillquist').</title>
        <authorList>
            <person name="Bruna T."/>
            <person name="Aryal R."/>
            <person name="Dudchenko O."/>
            <person name="Sargent D.J."/>
            <person name="Mead D."/>
            <person name="Buti M."/>
            <person name="Cavallini A."/>
            <person name="Hytonen T."/>
            <person name="Andres J."/>
            <person name="Pham M."/>
            <person name="Weisz D."/>
            <person name="Mascagni F."/>
            <person name="Usai G."/>
            <person name="Natali L."/>
            <person name="Bassil N."/>
            <person name="Fernandez G.E."/>
            <person name="Lomsadze A."/>
            <person name="Armour M."/>
            <person name="Olukolu B."/>
            <person name="Poorten T."/>
            <person name="Britton C."/>
            <person name="Davik J."/>
            <person name="Ashrafi H."/>
            <person name="Aiden E.L."/>
            <person name="Borodovsky M."/>
            <person name="Worthington M."/>
        </authorList>
    </citation>
    <scope>NUCLEOTIDE SEQUENCE [LARGE SCALE GENOMIC DNA]</scope>
    <source>
        <strain evidence="4">PI 553951</strain>
    </source>
</reference>
<keyword evidence="5" id="KW-1185">Reference proteome</keyword>
<feature type="compositionally biased region" description="Pro residues" evidence="2">
    <location>
        <begin position="258"/>
        <end position="272"/>
    </location>
</feature>
<dbReference type="AlphaFoldDB" id="A0AAW1YG14"/>
<evidence type="ECO:0000313" key="4">
    <source>
        <dbReference type="EMBL" id="KAK9946922.1"/>
    </source>
</evidence>
<dbReference type="PRINTS" id="PR00347">
    <property type="entry name" value="THAUMATIN"/>
</dbReference>
<feature type="region of interest" description="Disordered" evidence="2">
    <location>
        <begin position="251"/>
        <end position="286"/>
    </location>
</feature>
<organism evidence="4 5">
    <name type="scientific">Rubus argutus</name>
    <name type="common">Southern blackberry</name>
    <dbReference type="NCBI Taxonomy" id="59490"/>
    <lineage>
        <taxon>Eukaryota</taxon>
        <taxon>Viridiplantae</taxon>
        <taxon>Streptophyta</taxon>
        <taxon>Embryophyta</taxon>
        <taxon>Tracheophyta</taxon>
        <taxon>Spermatophyta</taxon>
        <taxon>Magnoliopsida</taxon>
        <taxon>eudicotyledons</taxon>
        <taxon>Gunneridae</taxon>
        <taxon>Pentapetalae</taxon>
        <taxon>rosids</taxon>
        <taxon>fabids</taxon>
        <taxon>Rosales</taxon>
        <taxon>Rosaceae</taxon>
        <taxon>Rosoideae</taxon>
        <taxon>Rosoideae incertae sedis</taxon>
        <taxon>Rubus</taxon>
    </lineage>
</organism>
<feature type="region of interest" description="Disordered" evidence="2">
    <location>
        <begin position="54"/>
        <end position="74"/>
    </location>
</feature>
<protein>
    <recommendedName>
        <fullName evidence="6">Thaumatin-like protein 1</fullName>
    </recommendedName>
</protein>
<feature type="compositionally biased region" description="Low complexity" evidence="2">
    <location>
        <begin position="273"/>
        <end position="285"/>
    </location>
</feature>
<sequence>MSIFRSPLRIVFIVLLIIFQGNVSGISAARTFTIINRCDYTVFPGTLSGASSPRLESTGFQLQPGESRSLQAPPNWSGRFWGRTGCNFDPVTGQGTCDTGDCGSNQIECNGAGAIPPATLAEFTIGPDTQDFYDVSLVDGFNLPMMVEPSGGSGGCSITGCAADLNKGCPTELLFTGGAGCRSACEAFGTPDYCCSGAYGSPSTCKPSVYSQMFKAACPKAYSYAYDDETSTFTCSGADYTITFCPSSTTSLKSSTPTPTPTPPASPPPPPISTTETPSTPMTKTAGSGTGGFIVDYYGGANLMGHASKSLAYFAMAASSILFCFLLL</sequence>
<accession>A0AAW1YG14</accession>
<dbReference type="Gene3D" id="2.60.110.10">
    <property type="entry name" value="Thaumatin"/>
    <property type="match status" value="1"/>
</dbReference>
<dbReference type="InterPro" id="IPR037176">
    <property type="entry name" value="Osmotin/thaumatin-like_sf"/>
</dbReference>
<proteinExistence type="inferred from homology"/>
<dbReference type="SMART" id="SM00205">
    <property type="entry name" value="THN"/>
    <property type="match status" value="1"/>
</dbReference>
<comment type="similarity">
    <text evidence="1">Belongs to the thaumatin family.</text>
</comment>
<comment type="caution">
    <text evidence="4">The sequence shown here is derived from an EMBL/GenBank/DDBJ whole genome shotgun (WGS) entry which is preliminary data.</text>
</comment>
<evidence type="ECO:0000256" key="1">
    <source>
        <dbReference type="ARBA" id="ARBA00010607"/>
    </source>
</evidence>
<dbReference type="SUPFAM" id="SSF49870">
    <property type="entry name" value="Osmotin, thaumatin-like protein"/>
    <property type="match status" value="1"/>
</dbReference>
<dbReference type="Proteomes" id="UP001457282">
    <property type="component" value="Unassembled WGS sequence"/>
</dbReference>
<dbReference type="EMBL" id="JBEDUW010000002">
    <property type="protein sequence ID" value="KAK9946922.1"/>
    <property type="molecule type" value="Genomic_DNA"/>
</dbReference>
<feature type="signal peptide" evidence="3">
    <location>
        <begin position="1"/>
        <end position="28"/>
    </location>
</feature>
<name>A0AAW1YG14_RUBAR</name>